<organism evidence="1 2">
    <name type="scientific">Parageobacillus thermoglucosidasius</name>
    <name type="common">Geobacillus thermoglucosidasius</name>
    <dbReference type="NCBI Taxonomy" id="1426"/>
    <lineage>
        <taxon>Bacteria</taxon>
        <taxon>Bacillati</taxon>
        <taxon>Bacillota</taxon>
        <taxon>Bacilli</taxon>
        <taxon>Bacillales</taxon>
        <taxon>Anoxybacillaceae</taxon>
        <taxon>Parageobacillus</taxon>
    </lineage>
</organism>
<dbReference type="Proteomes" id="UP000078290">
    <property type="component" value="Unassembled WGS sequence"/>
</dbReference>
<dbReference type="EMBL" id="LXMA01000023">
    <property type="protein sequence ID" value="OAT72659.1"/>
    <property type="molecule type" value="Genomic_DNA"/>
</dbReference>
<name>A0A1B7KRP8_PARTM</name>
<evidence type="ECO:0000313" key="1">
    <source>
        <dbReference type="EMBL" id="OAT72659.1"/>
    </source>
</evidence>
<proteinExistence type="predicted"/>
<evidence type="ECO:0000313" key="2">
    <source>
        <dbReference type="Proteomes" id="UP000078290"/>
    </source>
</evidence>
<dbReference type="AlphaFoldDB" id="A0A1B7KRP8"/>
<comment type="caution">
    <text evidence="1">The sequence shown here is derived from an EMBL/GenBank/DDBJ whole genome shotgun (WGS) entry which is preliminary data.</text>
</comment>
<accession>A0A1B7KRP8</accession>
<gene>
    <name evidence="1" type="ORF">A7K69_06840</name>
</gene>
<reference evidence="2" key="1">
    <citation type="submission" date="2016-05" db="EMBL/GenBank/DDBJ databases">
        <authorList>
            <person name="Wang W."/>
            <person name="Zhu L."/>
        </authorList>
    </citation>
    <scope>NUCLEOTIDE SEQUENCE [LARGE SCALE GENOMIC DNA]</scope>
    <source>
        <strain evidence="2">W-2</strain>
    </source>
</reference>
<protein>
    <submittedName>
        <fullName evidence="1">Uncharacterized protein</fullName>
    </submittedName>
</protein>
<sequence>MITPPFFMGRRQVNHLSPPHIYLFPSKLYNHISFLLATAFIRSHTPLNEAQGEKSEGMSKRLRKKVYVFSLGRKIHGERQGYDVKKDSLPVL</sequence>